<evidence type="ECO:0000313" key="4">
    <source>
        <dbReference type="Proteomes" id="UP000755667"/>
    </source>
</evidence>
<accession>A0A9Q2NZT7</accession>
<dbReference type="GeneID" id="62639867"/>
<keyword evidence="1" id="KW-1133">Transmembrane helix</keyword>
<evidence type="ECO:0000313" key="3">
    <source>
        <dbReference type="EMBL" id="MBM2418668.1"/>
    </source>
</evidence>
<keyword evidence="1" id="KW-0812">Transmembrane</keyword>
<protein>
    <recommendedName>
        <fullName evidence="6">Dihydroorotate dehydrogenase</fullName>
    </recommendedName>
</protein>
<organism evidence="2 4">
    <name type="scientific">Marivita cryptomonadis</name>
    <dbReference type="NCBI Taxonomy" id="505252"/>
    <lineage>
        <taxon>Bacteria</taxon>
        <taxon>Pseudomonadati</taxon>
        <taxon>Pseudomonadota</taxon>
        <taxon>Alphaproteobacteria</taxon>
        <taxon>Rhodobacterales</taxon>
        <taxon>Roseobacteraceae</taxon>
        <taxon>Marivita</taxon>
    </lineage>
</organism>
<dbReference type="EMBL" id="JAFBXF010000012">
    <property type="protein sequence ID" value="MBM2418668.1"/>
    <property type="molecule type" value="Genomic_DNA"/>
</dbReference>
<gene>
    <name evidence="2" type="ORF">JQX41_16895</name>
    <name evidence="3" type="ORF">JQX48_16910</name>
</gene>
<keyword evidence="5" id="KW-1185">Reference proteome</keyword>
<dbReference type="RefSeq" id="WP_085628132.1">
    <property type="nucleotide sequence ID" value="NZ_JAFBWU010000012.1"/>
</dbReference>
<keyword evidence="1" id="KW-0472">Membrane</keyword>
<evidence type="ECO:0000256" key="1">
    <source>
        <dbReference type="SAM" id="Phobius"/>
    </source>
</evidence>
<name>A0A9Q2NZT7_9RHOB</name>
<dbReference type="EMBL" id="JAFBXE010000012">
    <property type="protein sequence ID" value="MBM2413998.1"/>
    <property type="molecule type" value="Genomic_DNA"/>
</dbReference>
<sequence length="113" mass="11549">MTQSKPRSDDPLEAAFAAARQTTPPLPDGLLARVIADAAAQMPVSERQPFWRLVFGTLGGWPAMAGLAMTACVGVWAGGALTDDLMVALSPVDAAALDIGAGLGAFDLLLVDG</sequence>
<evidence type="ECO:0008006" key="6">
    <source>
        <dbReference type="Google" id="ProtNLM"/>
    </source>
</evidence>
<dbReference type="OrthoDB" id="7863719at2"/>
<dbReference type="Proteomes" id="UP000809440">
    <property type="component" value="Unassembled WGS sequence"/>
</dbReference>
<proteinExistence type="predicted"/>
<dbReference type="Proteomes" id="UP000755667">
    <property type="component" value="Unassembled WGS sequence"/>
</dbReference>
<reference evidence="2 5" key="1">
    <citation type="submission" date="2021-01" db="EMBL/GenBank/DDBJ databases">
        <title>Diatom-associated Roseobacters Show Island Model of Population Structure.</title>
        <authorList>
            <person name="Qu L."/>
            <person name="Feng X."/>
            <person name="Chen Y."/>
            <person name="Li L."/>
            <person name="Wang X."/>
            <person name="Hu Z."/>
            <person name="Wang H."/>
            <person name="Luo H."/>
        </authorList>
    </citation>
    <scope>NUCLEOTIDE SEQUENCE</scope>
    <source>
        <strain evidence="3 5">CC28-63</strain>
        <strain evidence="2">CC28-69</strain>
    </source>
</reference>
<evidence type="ECO:0000313" key="2">
    <source>
        <dbReference type="EMBL" id="MBM2413998.1"/>
    </source>
</evidence>
<dbReference type="AlphaFoldDB" id="A0A9Q2NZT7"/>
<feature type="transmembrane region" description="Helical" evidence="1">
    <location>
        <begin position="50"/>
        <end position="77"/>
    </location>
</feature>
<comment type="caution">
    <text evidence="2">The sequence shown here is derived from an EMBL/GenBank/DDBJ whole genome shotgun (WGS) entry which is preliminary data.</text>
</comment>
<evidence type="ECO:0000313" key="5">
    <source>
        <dbReference type="Proteomes" id="UP000809440"/>
    </source>
</evidence>